<dbReference type="InterPro" id="IPR029787">
    <property type="entry name" value="Nucleotide_cyclase"/>
</dbReference>
<dbReference type="InterPro" id="IPR029016">
    <property type="entry name" value="GAF-like_dom_sf"/>
</dbReference>
<name>A0ABU6K9N8_9BACI</name>
<dbReference type="EMBL" id="JARZFX010000001">
    <property type="protein sequence ID" value="MEC5421910.1"/>
    <property type="molecule type" value="Genomic_DNA"/>
</dbReference>
<dbReference type="CDD" id="cd01949">
    <property type="entry name" value="GGDEF"/>
    <property type="match status" value="1"/>
</dbReference>
<dbReference type="Gene3D" id="3.30.70.270">
    <property type="match status" value="1"/>
</dbReference>
<dbReference type="InterPro" id="IPR050469">
    <property type="entry name" value="Diguanylate_Cyclase"/>
</dbReference>
<comment type="caution">
    <text evidence="2">The sequence shown here is derived from an EMBL/GenBank/DDBJ whole genome shotgun (WGS) entry which is preliminary data.</text>
</comment>
<gene>
    <name evidence="2" type="ORF">QGM71_00190</name>
</gene>
<dbReference type="SUPFAM" id="SSF55781">
    <property type="entry name" value="GAF domain-like"/>
    <property type="match status" value="2"/>
</dbReference>
<protein>
    <submittedName>
        <fullName evidence="2">Sensor domain-containing diguanylate cyclase</fullName>
        <ecNumber evidence="2">2.7.7.65</ecNumber>
    </submittedName>
</protein>
<dbReference type="RefSeq" id="WP_327605487.1">
    <property type="nucleotide sequence ID" value="NZ_JARZFX010000001.1"/>
</dbReference>
<reference evidence="2 3" key="1">
    <citation type="journal article" date="2024" name="Int. J. Syst. Evol. Microbiol.">
        <title>Virgibacillus tibetensis sp. nov., isolated from salt lake on the Tibetan Plateau of China.</title>
        <authorList>
            <person name="Phurbu D."/>
            <person name="Liu Z.-X."/>
            <person name="Wang R."/>
            <person name="Zheng Y.-Y."/>
            <person name="Liu H.-C."/>
            <person name="Zhou Y.-G."/>
            <person name="Yu Y.-J."/>
            <person name="Li A.-H."/>
        </authorList>
    </citation>
    <scope>NUCLEOTIDE SEQUENCE [LARGE SCALE GENOMIC DNA]</scope>
    <source>
        <strain evidence="2 3">C22-A2</strain>
    </source>
</reference>
<sequence length="611" mass="69778">MENINQLQGKLRSVYFELISEFYNHPNEQIFTIIIEQLKQITNARYIGLYIYDHWSKTYQLGSHLIDEEKFLNEEIDAEGGTVTEEKIYKISPDRVQTCILTLKPKKGPKALLYLAFDNQYNKELLQVSKSETEILLTMIHQYQSKSESDLNYKFLYELSSRLLSNTDKTDIIREIIAELQGLYPNLSFNLLLSQDSEVDPTLPVQTIEYSDDVTKRVSTQAFLSGEVQIENRLNGKSTYLYAPLIGTQGVYGVIQLVTKYAVDLTEQEIEFITEFAQTAGKAIENATLYENSIHLVSDLKLINDTTHKLNSNLKLSEITKLVRNKIIASCQATQVGFIYYNEEKNPKFDILTGSTAFFYTEKGDAFAAYLSVTEMGKEESVFNGNYSWKDNFDYRSLMVIPMSNSGTNHGLIVIMHEEPYYFSFEKFKLMQALVQHSTLAVTNTILKDKLEKAVITDYLTKLYSRNHLEDKIVTHMQKGEMGSLILFDIDDFKLVNDQYGHHIGDKVLIQVAKIIMTFLDSEDTPARWGGEELAIYAPEITINEGVQIAGLIRRQVEKFTEPMVTLSCGVSSWTKSVDDSVDELFIRADRALYEAKTTGKNSVVKNVKIK</sequence>
<feature type="domain" description="GGDEF" evidence="1">
    <location>
        <begin position="481"/>
        <end position="609"/>
    </location>
</feature>
<dbReference type="SMART" id="SM00267">
    <property type="entry name" value="GGDEF"/>
    <property type="match status" value="1"/>
</dbReference>
<dbReference type="InterPro" id="IPR043128">
    <property type="entry name" value="Rev_trsase/Diguanyl_cyclase"/>
</dbReference>
<dbReference type="Gene3D" id="3.30.450.40">
    <property type="match status" value="2"/>
</dbReference>
<dbReference type="SUPFAM" id="SSF55073">
    <property type="entry name" value="Nucleotide cyclase"/>
    <property type="match status" value="1"/>
</dbReference>
<dbReference type="EC" id="2.7.7.65" evidence="2"/>
<keyword evidence="3" id="KW-1185">Reference proteome</keyword>
<dbReference type="PROSITE" id="PS50887">
    <property type="entry name" value="GGDEF"/>
    <property type="match status" value="1"/>
</dbReference>
<keyword evidence="2" id="KW-0548">Nucleotidyltransferase</keyword>
<organism evidence="2 3">
    <name type="scientific">Virgibacillus tibetensis</name>
    <dbReference type="NCBI Taxonomy" id="3042313"/>
    <lineage>
        <taxon>Bacteria</taxon>
        <taxon>Bacillati</taxon>
        <taxon>Bacillota</taxon>
        <taxon>Bacilli</taxon>
        <taxon>Bacillales</taxon>
        <taxon>Bacillaceae</taxon>
        <taxon>Virgibacillus</taxon>
    </lineage>
</organism>
<evidence type="ECO:0000313" key="2">
    <source>
        <dbReference type="EMBL" id="MEC5421910.1"/>
    </source>
</evidence>
<dbReference type="GO" id="GO:0052621">
    <property type="term" value="F:diguanylate cyclase activity"/>
    <property type="evidence" value="ECO:0007669"/>
    <property type="project" value="UniProtKB-EC"/>
</dbReference>
<keyword evidence="2" id="KW-0808">Transferase</keyword>
<dbReference type="Pfam" id="PF00990">
    <property type="entry name" value="GGDEF"/>
    <property type="match status" value="1"/>
</dbReference>
<dbReference type="Proteomes" id="UP001335737">
    <property type="component" value="Unassembled WGS sequence"/>
</dbReference>
<dbReference type="PANTHER" id="PTHR45138">
    <property type="entry name" value="REGULATORY COMPONENTS OF SENSORY TRANSDUCTION SYSTEM"/>
    <property type="match status" value="1"/>
</dbReference>
<proteinExistence type="predicted"/>
<evidence type="ECO:0000259" key="1">
    <source>
        <dbReference type="PROSITE" id="PS50887"/>
    </source>
</evidence>
<dbReference type="NCBIfam" id="TIGR00254">
    <property type="entry name" value="GGDEF"/>
    <property type="match status" value="1"/>
</dbReference>
<accession>A0ABU6K9N8</accession>
<evidence type="ECO:0000313" key="3">
    <source>
        <dbReference type="Proteomes" id="UP001335737"/>
    </source>
</evidence>
<dbReference type="PANTHER" id="PTHR45138:SF9">
    <property type="entry name" value="DIGUANYLATE CYCLASE DGCM-RELATED"/>
    <property type="match status" value="1"/>
</dbReference>
<dbReference type="InterPro" id="IPR000160">
    <property type="entry name" value="GGDEF_dom"/>
</dbReference>